<keyword evidence="1" id="KW-1133">Transmembrane helix</keyword>
<reference evidence="2 3" key="1">
    <citation type="submission" date="2023-12" db="EMBL/GenBank/DDBJ databases">
        <title>Genome sequencing and assembly of bacterial species from a model synthetic community.</title>
        <authorList>
            <person name="Hogle S.L."/>
        </authorList>
    </citation>
    <scope>NUCLEOTIDE SEQUENCE [LARGE SCALE GENOMIC DNA]</scope>
    <source>
        <strain evidence="2 3">HAMBI_3031</strain>
    </source>
</reference>
<dbReference type="RefSeq" id="WP_114790011.1">
    <property type="nucleotide sequence ID" value="NZ_CP139960.1"/>
</dbReference>
<sequence>MKRSNLEIDEILNSLDGIGRAEARPYMHTRIMARIREENNFWTKAVGFIARPAVAIGCVLVVLAANAYTVMNSDYSEPEVSSITSTVVSDGLQNENYILAVNDVNP</sequence>
<organism evidence="2 3">
    <name type="scientific">Niabella yanshanensis</name>
    <dbReference type="NCBI Taxonomy" id="577386"/>
    <lineage>
        <taxon>Bacteria</taxon>
        <taxon>Pseudomonadati</taxon>
        <taxon>Bacteroidota</taxon>
        <taxon>Chitinophagia</taxon>
        <taxon>Chitinophagales</taxon>
        <taxon>Chitinophagaceae</taxon>
        <taxon>Niabella</taxon>
    </lineage>
</organism>
<gene>
    <name evidence="2" type="ORF">U0035_11875</name>
</gene>
<dbReference type="EMBL" id="CP139960">
    <property type="protein sequence ID" value="WQD36363.1"/>
    <property type="molecule type" value="Genomic_DNA"/>
</dbReference>
<dbReference type="Proteomes" id="UP001325680">
    <property type="component" value="Chromosome"/>
</dbReference>
<keyword evidence="1" id="KW-0812">Transmembrane</keyword>
<feature type="transmembrane region" description="Helical" evidence="1">
    <location>
        <begin position="41"/>
        <end position="68"/>
    </location>
</feature>
<name>A0ABZ0VZB2_9BACT</name>
<keyword evidence="3" id="KW-1185">Reference proteome</keyword>
<evidence type="ECO:0000313" key="3">
    <source>
        <dbReference type="Proteomes" id="UP001325680"/>
    </source>
</evidence>
<evidence type="ECO:0000313" key="2">
    <source>
        <dbReference type="EMBL" id="WQD36363.1"/>
    </source>
</evidence>
<evidence type="ECO:0000256" key="1">
    <source>
        <dbReference type="SAM" id="Phobius"/>
    </source>
</evidence>
<proteinExistence type="predicted"/>
<evidence type="ECO:0008006" key="4">
    <source>
        <dbReference type="Google" id="ProtNLM"/>
    </source>
</evidence>
<accession>A0ABZ0VZB2</accession>
<protein>
    <recommendedName>
        <fullName evidence="4">Anti sigma-E protein RseA N-terminal domain-containing protein</fullName>
    </recommendedName>
</protein>
<keyword evidence="1" id="KW-0472">Membrane</keyword>